<dbReference type="Pfam" id="PF01734">
    <property type="entry name" value="Patatin"/>
    <property type="match status" value="1"/>
</dbReference>
<dbReference type="EMBL" id="JBFAIH010000019">
    <property type="protein sequence ID" value="MEV0366451.1"/>
    <property type="molecule type" value="Genomic_DNA"/>
</dbReference>
<evidence type="ECO:0000313" key="4">
    <source>
        <dbReference type="EMBL" id="MEV0366451.1"/>
    </source>
</evidence>
<keyword evidence="1" id="KW-0443">Lipid metabolism</keyword>
<feature type="domain" description="PNPLA" evidence="3">
    <location>
        <begin position="25"/>
        <end position="85"/>
    </location>
</feature>
<dbReference type="RefSeq" id="WP_357984452.1">
    <property type="nucleotide sequence ID" value="NZ_JBFAIH010000019.1"/>
</dbReference>
<accession>A0ABV3FFI9</accession>
<protein>
    <submittedName>
        <fullName evidence="4">Patatin-like phospholipase family protein</fullName>
    </submittedName>
</protein>
<comment type="caution">
    <text evidence="4">The sequence shown here is derived from an EMBL/GenBank/DDBJ whole genome shotgun (WGS) entry which is preliminary data.</text>
</comment>
<evidence type="ECO:0000259" key="3">
    <source>
        <dbReference type="PROSITE" id="PS51635"/>
    </source>
</evidence>
<comment type="caution">
    <text evidence="2">Lacks conserved residue(s) required for the propagation of feature annotation.</text>
</comment>
<sequence>MHHCSDISVVGAAPYPGRSVGHHCFVLWGGSSLGAAQVGMLRALTARGVHADMVVGAWMGALNGSFYAARPMPMESRPLLGCGSR</sequence>
<evidence type="ECO:0000313" key="5">
    <source>
        <dbReference type="Proteomes" id="UP001551658"/>
    </source>
</evidence>
<reference evidence="4 5" key="1">
    <citation type="submission" date="2024-06" db="EMBL/GenBank/DDBJ databases">
        <title>The Natural Products Discovery Center: Release of the First 8490 Sequenced Strains for Exploring Actinobacteria Biosynthetic Diversity.</title>
        <authorList>
            <person name="Kalkreuter E."/>
            <person name="Kautsar S.A."/>
            <person name="Yang D."/>
            <person name="Bader C.D."/>
            <person name="Teijaro C.N."/>
            <person name="Fluegel L."/>
            <person name="Davis C.M."/>
            <person name="Simpson J.R."/>
            <person name="Lauterbach L."/>
            <person name="Steele A.D."/>
            <person name="Gui C."/>
            <person name="Meng S."/>
            <person name="Li G."/>
            <person name="Viehrig K."/>
            <person name="Ye F."/>
            <person name="Su P."/>
            <person name="Kiefer A.F."/>
            <person name="Nichols A."/>
            <person name="Cepeda A.J."/>
            <person name="Yan W."/>
            <person name="Fan B."/>
            <person name="Jiang Y."/>
            <person name="Adhikari A."/>
            <person name="Zheng C.-J."/>
            <person name="Schuster L."/>
            <person name="Cowan T.M."/>
            <person name="Smanski M.J."/>
            <person name="Chevrette M.G."/>
            <person name="De Carvalho L.P.S."/>
            <person name="Shen B."/>
        </authorList>
    </citation>
    <scope>NUCLEOTIDE SEQUENCE [LARGE SCALE GENOMIC DNA]</scope>
    <source>
        <strain evidence="4 5">NPDC050671</strain>
    </source>
</reference>
<keyword evidence="5" id="KW-1185">Reference proteome</keyword>
<dbReference type="Proteomes" id="UP001551658">
    <property type="component" value="Unassembled WGS sequence"/>
</dbReference>
<evidence type="ECO:0000256" key="1">
    <source>
        <dbReference type="ARBA" id="ARBA00023098"/>
    </source>
</evidence>
<dbReference type="Gene3D" id="3.40.1090.10">
    <property type="entry name" value="Cytosolic phospholipase A2 catalytic domain"/>
    <property type="match status" value="1"/>
</dbReference>
<dbReference type="InterPro" id="IPR016035">
    <property type="entry name" value="Acyl_Trfase/lysoPLipase"/>
</dbReference>
<proteinExistence type="predicted"/>
<dbReference type="PROSITE" id="PS51635">
    <property type="entry name" value="PNPLA"/>
    <property type="match status" value="1"/>
</dbReference>
<name>A0ABV3FFI9_9NOCA</name>
<gene>
    <name evidence="4" type="ORF">AB0H72_27525</name>
</gene>
<dbReference type="InterPro" id="IPR002641">
    <property type="entry name" value="PNPLA_dom"/>
</dbReference>
<dbReference type="SUPFAM" id="SSF52151">
    <property type="entry name" value="FabD/lysophospholipase-like"/>
    <property type="match status" value="1"/>
</dbReference>
<evidence type="ECO:0000256" key="2">
    <source>
        <dbReference type="PROSITE-ProRule" id="PRU01161"/>
    </source>
</evidence>
<organism evidence="4 5">
    <name type="scientific">Nocardia fusca</name>
    <dbReference type="NCBI Taxonomy" id="941183"/>
    <lineage>
        <taxon>Bacteria</taxon>
        <taxon>Bacillati</taxon>
        <taxon>Actinomycetota</taxon>
        <taxon>Actinomycetes</taxon>
        <taxon>Mycobacteriales</taxon>
        <taxon>Nocardiaceae</taxon>
        <taxon>Nocardia</taxon>
    </lineage>
</organism>